<dbReference type="InterPro" id="IPR002893">
    <property type="entry name" value="Znf_MYND"/>
</dbReference>
<comment type="caution">
    <text evidence="6">The sequence shown here is derived from an EMBL/GenBank/DDBJ whole genome shotgun (WGS) entry which is preliminary data.</text>
</comment>
<dbReference type="Pfam" id="PF14737">
    <property type="entry name" value="DUF4470"/>
    <property type="match status" value="1"/>
</dbReference>
<keyword evidence="3" id="KW-0862">Zinc</keyword>
<dbReference type="InterPro" id="IPR027974">
    <property type="entry name" value="DUF4470"/>
</dbReference>
<dbReference type="PROSITE" id="PS50865">
    <property type="entry name" value="ZF_MYND_2"/>
    <property type="match status" value="1"/>
</dbReference>
<keyword evidence="7" id="KW-1185">Reference proteome</keyword>
<accession>A0A8I2YZW9</accession>
<keyword evidence="2 4" id="KW-0863">Zinc-finger</keyword>
<dbReference type="OrthoDB" id="432970at2759"/>
<proteinExistence type="predicted"/>
<gene>
    <name evidence="6" type="ORF">JVT61DRAFT_530</name>
</gene>
<dbReference type="InterPro" id="IPR024119">
    <property type="entry name" value="TF_DEAF-1"/>
</dbReference>
<dbReference type="PANTHER" id="PTHR10237:SF15">
    <property type="entry name" value="LD37257P"/>
    <property type="match status" value="1"/>
</dbReference>
<dbReference type="GO" id="GO:0000981">
    <property type="term" value="F:DNA-binding transcription factor activity, RNA polymerase II-specific"/>
    <property type="evidence" value="ECO:0007669"/>
    <property type="project" value="TreeGrafter"/>
</dbReference>
<evidence type="ECO:0000256" key="4">
    <source>
        <dbReference type="PROSITE-ProRule" id="PRU00134"/>
    </source>
</evidence>
<dbReference type="Pfam" id="PF01753">
    <property type="entry name" value="zf-MYND"/>
    <property type="match status" value="1"/>
</dbReference>
<feature type="domain" description="MYND-type" evidence="5">
    <location>
        <begin position="1184"/>
        <end position="1220"/>
    </location>
</feature>
<dbReference type="Gene3D" id="6.10.140.2220">
    <property type="match status" value="1"/>
</dbReference>
<evidence type="ECO:0000256" key="2">
    <source>
        <dbReference type="ARBA" id="ARBA00022771"/>
    </source>
</evidence>
<dbReference type="EMBL" id="JAGFBS010000001">
    <property type="protein sequence ID" value="KAG6381910.1"/>
    <property type="molecule type" value="Genomic_DNA"/>
</dbReference>
<evidence type="ECO:0000313" key="6">
    <source>
        <dbReference type="EMBL" id="KAG6381910.1"/>
    </source>
</evidence>
<dbReference type="GO" id="GO:0005634">
    <property type="term" value="C:nucleus"/>
    <property type="evidence" value="ECO:0007669"/>
    <property type="project" value="TreeGrafter"/>
</dbReference>
<dbReference type="Proteomes" id="UP000683000">
    <property type="component" value="Unassembled WGS sequence"/>
</dbReference>
<dbReference type="PROSITE" id="PS01360">
    <property type="entry name" value="ZF_MYND_1"/>
    <property type="match status" value="1"/>
</dbReference>
<evidence type="ECO:0000256" key="1">
    <source>
        <dbReference type="ARBA" id="ARBA00022723"/>
    </source>
</evidence>
<dbReference type="PANTHER" id="PTHR10237">
    <property type="entry name" value="DEFORMED EPIDERMAL AUTOREGULATORY FACTOR 1 HOMOLOG SUPPRESSIN"/>
    <property type="match status" value="1"/>
</dbReference>
<keyword evidence="1" id="KW-0479">Metal-binding</keyword>
<evidence type="ECO:0000313" key="7">
    <source>
        <dbReference type="Proteomes" id="UP000683000"/>
    </source>
</evidence>
<organism evidence="6 7">
    <name type="scientific">Boletus reticuloceps</name>
    <dbReference type="NCBI Taxonomy" id="495285"/>
    <lineage>
        <taxon>Eukaryota</taxon>
        <taxon>Fungi</taxon>
        <taxon>Dikarya</taxon>
        <taxon>Basidiomycota</taxon>
        <taxon>Agaricomycotina</taxon>
        <taxon>Agaricomycetes</taxon>
        <taxon>Agaricomycetidae</taxon>
        <taxon>Boletales</taxon>
        <taxon>Boletineae</taxon>
        <taxon>Boletaceae</taxon>
        <taxon>Boletoideae</taxon>
        <taxon>Boletus</taxon>
    </lineage>
</organism>
<evidence type="ECO:0000259" key="5">
    <source>
        <dbReference type="PROSITE" id="PS50865"/>
    </source>
</evidence>
<dbReference type="SUPFAM" id="SSF144232">
    <property type="entry name" value="HIT/MYND zinc finger-like"/>
    <property type="match status" value="1"/>
</dbReference>
<protein>
    <recommendedName>
        <fullName evidence="5">MYND-type domain-containing protein</fullName>
    </recommendedName>
</protein>
<name>A0A8I2YZW9_9AGAM</name>
<dbReference type="GO" id="GO:0008270">
    <property type="term" value="F:zinc ion binding"/>
    <property type="evidence" value="ECO:0007669"/>
    <property type="project" value="UniProtKB-KW"/>
</dbReference>
<sequence length="1227" mass="135401">MSHPLFWPTVTFFYPVGNTSAVCLTENLSPESKADILLLACGDPRHILYTIYANESNPLTSQRTFDITCCDVDVAILARNTLLFTLLADDGVLDKLDKLWTLFYHIFIDQASLSVLSEQCRKLITLAESAETWQAGPYGHFLTTCDTATRVALRRVWSTYLDTASFCSKEARRFEQRIVDGMKEMSRNVGSGRTTTAARSAGPLAPHVSEAVSHQFRSYWSAGSTDDSAQGQGRGPKRRLSVNPTFAFSIDGDKFSVHYGTDPLSGFHLAEAFASGKFTRLHENIPPHEVVRVARASFPAGVTRSPVTPYNVGAWRLSTITLDDRAYGRNPVSEAPLSFNVIDTSNILDHAGLINVLVVTAPLLYKTPSATLYTEALLRTGDNPSQAILEHLCGDLATMALLLGIIPTTFISQFTTRSNVHEVLTMSEGATQYHERLSWKVIGFEDLAAFLFRVYVHMFPDEDIESRFQLLTLSPERLRQTLQRCGILHYNRRSFGLLAHFVKTRVQTDWWRAMDMFEDLVMTDRRLMTGQHAYQELCCQLHLLGVYTTEWMSVPALDRLRLEHPGGTAAPFRDWTPSRIPQVVTLVLVVPRDAIAPLEPDFKDVGTPELQCDMHDGPRQNWFAVTSATFGSLRVSGTASMATKAPLIITFSVAASSVIDFARNPMATVALALRANVGVTTKFSNRLGFNLTVFRTQLTNAERVFVLARRPVVGASESTSTGRDAGVAAGAVTVGHWQENTREDLYSEEATSRVNMPHETHLEVHVQLDDMSSAVQSFTVRIDVTDPNARAALANSQTVPTVNSGSGSTPSLDARVRIGVHSFTVQFPLPVDIAGAKLRVARRSSYIEVVAPLAPFHVRPERDLLNRFAPLPSGPDDDSTPMLGSIHRLNLDRCPMFKLPEGPSTFDWCDLHINLMFSGPEKKRLCCAHSELPSKDSSTFASMSTPDTLLHLKQTLHVLLGAAAGATGKTPEKVFGLCDTSRRGVPYLYIVVAYMRLDVGSHTVVADTFVALTTPAVRAALGIAVCDAFTSTGDMLRKPKDIGIRYIATDADETAAWFHLLPRLTERCRTWPHKTSCAYRSRAKQPDERTTGRWERQSPLCTCGAGVGTEILPKVFERVAPYLTRAAFSPLFSVPYLKEVAVPVAVLEKVPGKMKPWKAARKTSLNERNADVGKTHATGGEYQCRSCGKEGGLACSRCKRARYCSKVCQLADWKDHKKNCGSALEAV</sequence>
<dbReference type="AlphaFoldDB" id="A0A8I2YZW9"/>
<evidence type="ECO:0000256" key="3">
    <source>
        <dbReference type="ARBA" id="ARBA00022833"/>
    </source>
</evidence>
<reference evidence="6" key="1">
    <citation type="submission" date="2021-03" db="EMBL/GenBank/DDBJ databases">
        <title>Evolutionary innovations through gain and loss of genes in the ectomycorrhizal Boletales.</title>
        <authorList>
            <person name="Wu G."/>
            <person name="Miyauchi S."/>
            <person name="Morin E."/>
            <person name="Yang Z.-L."/>
            <person name="Xu J."/>
            <person name="Martin F.M."/>
        </authorList>
    </citation>
    <scope>NUCLEOTIDE SEQUENCE</scope>
    <source>
        <strain evidence="6">BR01</strain>
    </source>
</reference>